<evidence type="ECO:0000256" key="1">
    <source>
        <dbReference type="ARBA" id="ARBA00004651"/>
    </source>
</evidence>
<dbReference type="PANTHER" id="PTHR43738:SF1">
    <property type="entry name" value="HEMIN TRANSPORT SYSTEM PERMEASE PROTEIN HRTB-RELATED"/>
    <property type="match status" value="1"/>
</dbReference>
<feature type="transmembrane region" description="Helical" evidence="11">
    <location>
        <begin position="15"/>
        <end position="39"/>
    </location>
</feature>
<keyword evidence="8 11" id="KW-1133">Transmembrane helix</keyword>
<comment type="similarity">
    <text evidence="2">Belongs to the ABC-4 integral membrane protein family. HrtB subfamily.</text>
</comment>
<dbReference type="InterPro" id="IPR025857">
    <property type="entry name" value="MacB_PCD"/>
</dbReference>
<evidence type="ECO:0000256" key="2">
    <source>
        <dbReference type="ARBA" id="ARBA00008697"/>
    </source>
</evidence>
<reference evidence="14 15" key="1">
    <citation type="submission" date="2019-08" db="EMBL/GenBank/DDBJ databases">
        <title>In-depth cultivation of the pig gut microbiome towards novel bacterial diversity and tailored functional studies.</title>
        <authorList>
            <person name="Wylensek D."/>
            <person name="Hitch T.C.A."/>
            <person name="Clavel T."/>
        </authorList>
    </citation>
    <scope>NUCLEOTIDE SEQUENCE [LARGE SCALE GENOMIC DNA]</scope>
    <source>
        <strain evidence="14 15">WCA-470BD-2E</strain>
    </source>
</reference>
<dbReference type="GO" id="GO:0005886">
    <property type="term" value="C:plasma membrane"/>
    <property type="evidence" value="ECO:0007669"/>
    <property type="project" value="UniProtKB-SubCell"/>
</dbReference>
<dbReference type="InterPro" id="IPR051125">
    <property type="entry name" value="ABC-4/HrtB_transporter"/>
</dbReference>
<feature type="transmembrane region" description="Helical" evidence="11">
    <location>
        <begin position="235"/>
        <end position="255"/>
    </location>
</feature>
<dbReference type="InterPro" id="IPR003838">
    <property type="entry name" value="ABC3_permease_C"/>
</dbReference>
<feature type="domain" description="ABC3 transporter permease C-terminal" evidence="12">
    <location>
        <begin position="236"/>
        <end position="346"/>
    </location>
</feature>
<protein>
    <recommendedName>
        <fullName evidence="4">Putative hemin transport system permease protein HrtB</fullName>
    </recommendedName>
</protein>
<evidence type="ECO:0000259" key="13">
    <source>
        <dbReference type="Pfam" id="PF12704"/>
    </source>
</evidence>
<keyword evidence="9 11" id="KW-0472">Membrane</keyword>
<proteinExistence type="inferred from homology"/>
<accession>A0A844FLS5</accession>
<evidence type="ECO:0000313" key="14">
    <source>
        <dbReference type="EMBL" id="MST79511.1"/>
    </source>
</evidence>
<dbReference type="AlphaFoldDB" id="A0A844FLS5"/>
<feature type="transmembrane region" description="Helical" evidence="11">
    <location>
        <begin position="276"/>
        <end position="300"/>
    </location>
</feature>
<dbReference type="Proteomes" id="UP000452141">
    <property type="component" value="Unassembled WGS sequence"/>
</dbReference>
<sequence length="352" mass="38330">MFLAIKEIKHEKMRYGLIVFMIFLISYMILATWGLAYGLARENTVALENWQAKSVVLNKNANLSMNSSILTKDDLKKIDLTDQDAVVGEIQVVLKKSGKTGINAQYMGVRKSEFAYKEQKLVSGRKATGKYEVTADESLKNKGYKLGDQVTLNGSSHKYKIVGFVQDAKINIEPIIYGSLANWKKLKNAMPTIAASGVISKRSRSVKGKNYKSYGIKQFIQKLPGYSAQNLTFELMIAFMFIISLMIVGVFLYILTIQKLPNYAVLRAQGVPAKTLVWATISQSLLLTVAGLAIALLAIWGTAAAMPSSAPMAFTGQIFASAIGGMLAMALIGGLIPVKTILKIDPVAAIGG</sequence>
<dbReference type="Pfam" id="PF12704">
    <property type="entry name" value="MacB_PCD"/>
    <property type="match status" value="1"/>
</dbReference>
<evidence type="ECO:0000256" key="4">
    <source>
        <dbReference type="ARBA" id="ARBA00016962"/>
    </source>
</evidence>
<keyword evidence="6" id="KW-1003">Cell membrane</keyword>
<evidence type="ECO:0000256" key="9">
    <source>
        <dbReference type="ARBA" id="ARBA00023136"/>
    </source>
</evidence>
<comment type="caution">
    <text evidence="14">The sequence shown here is derived from an EMBL/GenBank/DDBJ whole genome shotgun (WGS) entry which is preliminary data.</text>
</comment>
<feature type="transmembrane region" description="Helical" evidence="11">
    <location>
        <begin position="312"/>
        <end position="336"/>
    </location>
</feature>
<name>A0A844FLS5_9LACO</name>
<evidence type="ECO:0000256" key="5">
    <source>
        <dbReference type="ARBA" id="ARBA00022448"/>
    </source>
</evidence>
<gene>
    <name evidence="14" type="ORF">FYJ61_03235</name>
</gene>
<evidence type="ECO:0000256" key="8">
    <source>
        <dbReference type="ARBA" id="ARBA00022989"/>
    </source>
</evidence>
<organism evidence="14 15">
    <name type="scientific">Lactobacillus equicursoris</name>
    <dbReference type="NCBI Taxonomy" id="420645"/>
    <lineage>
        <taxon>Bacteria</taxon>
        <taxon>Bacillati</taxon>
        <taxon>Bacillota</taxon>
        <taxon>Bacilli</taxon>
        <taxon>Lactobacillales</taxon>
        <taxon>Lactobacillaceae</taxon>
        <taxon>Lactobacillus</taxon>
    </lineage>
</organism>
<dbReference type="PANTHER" id="PTHR43738">
    <property type="entry name" value="ABC TRANSPORTER, MEMBRANE PROTEIN"/>
    <property type="match status" value="1"/>
</dbReference>
<evidence type="ECO:0000256" key="11">
    <source>
        <dbReference type="SAM" id="Phobius"/>
    </source>
</evidence>
<evidence type="ECO:0000256" key="10">
    <source>
        <dbReference type="ARBA" id="ARBA00024973"/>
    </source>
</evidence>
<comment type="function">
    <text evidence="10">Part of the ABC transporter complex hrt involved in hemin import. Responsible for the translocation of the substrate across the membrane.</text>
</comment>
<dbReference type="Pfam" id="PF02687">
    <property type="entry name" value="FtsX"/>
    <property type="match status" value="1"/>
</dbReference>
<dbReference type="EMBL" id="VUMW01000006">
    <property type="protein sequence ID" value="MST79511.1"/>
    <property type="molecule type" value="Genomic_DNA"/>
</dbReference>
<evidence type="ECO:0000256" key="7">
    <source>
        <dbReference type="ARBA" id="ARBA00022692"/>
    </source>
</evidence>
<comment type="subcellular location">
    <subcellularLocation>
        <location evidence="1">Cell membrane</location>
        <topology evidence="1">Multi-pass membrane protein</topology>
    </subcellularLocation>
</comment>
<evidence type="ECO:0000259" key="12">
    <source>
        <dbReference type="Pfam" id="PF02687"/>
    </source>
</evidence>
<comment type="subunit">
    <text evidence="3">The complex is composed of two ATP-binding proteins (HrtA), two transmembrane proteins (HrtB) and a solute-binding protein.</text>
</comment>
<keyword evidence="7 11" id="KW-0812">Transmembrane</keyword>
<dbReference type="RefSeq" id="WP_154486553.1">
    <property type="nucleotide sequence ID" value="NZ_JAQYBB010000065.1"/>
</dbReference>
<keyword evidence="5" id="KW-0813">Transport</keyword>
<evidence type="ECO:0000313" key="15">
    <source>
        <dbReference type="Proteomes" id="UP000452141"/>
    </source>
</evidence>
<feature type="domain" description="MacB-like periplasmic core" evidence="13">
    <location>
        <begin position="53"/>
        <end position="180"/>
    </location>
</feature>
<evidence type="ECO:0000256" key="3">
    <source>
        <dbReference type="ARBA" id="ARBA00011131"/>
    </source>
</evidence>
<evidence type="ECO:0000256" key="6">
    <source>
        <dbReference type="ARBA" id="ARBA00022475"/>
    </source>
</evidence>